<dbReference type="InterPro" id="IPR004045">
    <property type="entry name" value="Glutathione_S-Trfase_N"/>
</dbReference>
<dbReference type="PROSITE" id="PS50404">
    <property type="entry name" value="GST_NTER"/>
    <property type="match status" value="1"/>
</dbReference>
<evidence type="ECO:0000313" key="4">
    <source>
        <dbReference type="Proteomes" id="UP000544122"/>
    </source>
</evidence>
<dbReference type="EMBL" id="JAAVLX010000001">
    <property type="protein sequence ID" value="NOJ38061.1"/>
    <property type="molecule type" value="Genomic_DNA"/>
</dbReference>
<dbReference type="InterPro" id="IPR036249">
    <property type="entry name" value="Thioredoxin-like_sf"/>
</dbReference>
<dbReference type="PROSITE" id="PS50405">
    <property type="entry name" value="GST_CTER"/>
    <property type="match status" value="1"/>
</dbReference>
<accession>A0A7Y4GLT2</accession>
<name>A0A7Y4GLT2_9BRAD</name>
<comment type="caution">
    <text evidence="3">The sequence shown here is derived from an EMBL/GenBank/DDBJ whole genome shotgun (WGS) entry which is preliminary data.</text>
</comment>
<dbReference type="InterPro" id="IPR036282">
    <property type="entry name" value="Glutathione-S-Trfase_C_sf"/>
</dbReference>
<evidence type="ECO:0000259" key="2">
    <source>
        <dbReference type="PROSITE" id="PS50405"/>
    </source>
</evidence>
<gene>
    <name evidence="3" type="ORF">HCN58_00195</name>
</gene>
<evidence type="ECO:0000313" key="3">
    <source>
        <dbReference type="EMBL" id="NOJ38061.1"/>
    </source>
</evidence>
<dbReference type="GO" id="GO:0016740">
    <property type="term" value="F:transferase activity"/>
    <property type="evidence" value="ECO:0007669"/>
    <property type="project" value="UniProtKB-KW"/>
</dbReference>
<dbReference type="SUPFAM" id="SSF47616">
    <property type="entry name" value="GST C-terminal domain-like"/>
    <property type="match status" value="1"/>
</dbReference>
<dbReference type="Gene3D" id="1.20.1050.10">
    <property type="match status" value="1"/>
</dbReference>
<reference evidence="3 4" key="1">
    <citation type="submission" date="2020-03" db="EMBL/GenBank/DDBJ databases">
        <title>Bradyrhizobium diversity isolated from nodules of Indigofera sp.</title>
        <authorList>
            <person name="Klepa M."/>
            <person name="Helene L."/>
            <person name="Hungria M."/>
        </authorList>
    </citation>
    <scope>NUCLEOTIDE SEQUENCE [LARGE SCALE GENOMIC DNA]</scope>
    <source>
        <strain evidence="3 4">WSM 1791</strain>
    </source>
</reference>
<dbReference type="Pfam" id="PF13417">
    <property type="entry name" value="GST_N_3"/>
    <property type="match status" value="1"/>
</dbReference>
<dbReference type="InterPro" id="IPR040079">
    <property type="entry name" value="Glutathione_S-Trfase"/>
</dbReference>
<dbReference type="SFLD" id="SFLDG00358">
    <property type="entry name" value="Main_(cytGST)"/>
    <property type="match status" value="1"/>
</dbReference>
<protein>
    <submittedName>
        <fullName evidence="3">Glutathione S-transferase family protein</fullName>
    </submittedName>
</protein>
<keyword evidence="3" id="KW-0808">Transferase</keyword>
<dbReference type="Pfam" id="PF00043">
    <property type="entry name" value="GST_C"/>
    <property type="match status" value="1"/>
</dbReference>
<dbReference type="Proteomes" id="UP000544122">
    <property type="component" value="Unassembled WGS sequence"/>
</dbReference>
<evidence type="ECO:0000259" key="1">
    <source>
        <dbReference type="PROSITE" id="PS50404"/>
    </source>
</evidence>
<dbReference type="PANTHER" id="PTHR44051">
    <property type="entry name" value="GLUTATHIONE S-TRANSFERASE-RELATED"/>
    <property type="match status" value="1"/>
</dbReference>
<dbReference type="AlphaFoldDB" id="A0A7Y4GLT2"/>
<proteinExistence type="predicted"/>
<dbReference type="PANTHER" id="PTHR44051:SF8">
    <property type="entry name" value="GLUTATHIONE S-TRANSFERASE GSTA"/>
    <property type="match status" value="1"/>
</dbReference>
<dbReference type="RefSeq" id="WP_171577387.1">
    <property type="nucleotide sequence ID" value="NZ_JAAVLX010000001.1"/>
</dbReference>
<organism evidence="3 4">
    <name type="scientific">Bradyrhizobium australiense</name>
    <dbReference type="NCBI Taxonomy" id="2721161"/>
    <lineage>
        <taxon>Bacteria</taxon>
        <taxon>Pseudomonadati</taxon>
        <taxon>Pseudomonadota</taxon>
        <taxon>Alphaproteobacteria</taxon>
        <taxon>Hyphomicrobiales</taxon>
        <taxon>Nitrobacteraceae</taxon>
        <taxon>Bradyrhizobium</taxon>
    </lineage>
</organism>
<keyword evidence="4" id="KW-1185">Reference proteome</keyword>
<dbReference type="SFLD" id="SFLDS00019">
    <property type="entry name" value="Glutathione_Transferase_(cytos"/>
    <property type="match status" value="1"/>
</dbReference>
<dbReference type="InterPro" id="IPR010987">
    <property type="entry name" value="Glutathione-S-Trfase_C-like"/>
</dbReference>
<feature type="domain" description="GST C-terminal" evidence="2">
    <location>
        <begin position="85"/>
        <end position="219"/>
    </location>
</feature>
<dbReference type="Gene3D" id="3.40.30.10">
    <property type="entry name" value="Glutaredoxin"/>
    <property type="match status" value="1"/>
</dbReference>
<sequence>MGDPIVYGFPRSTYVNIVRLILTHKDVAYSFHDLEPVMGQREHLMLHPFNRVPILKHDDLTVYETSAIASYVDEAFGGPRLTPQDARERARMNQWISAVNSYYYPYMIYHVTHERLVFPELGIASDEKVVAHALPNVETALAVVERTLGHGHDYLLGPELTIADFFLLPSTFAFSLTEEGRAIYPKYPAFCQWRERMESLPATRKLREILPPREPIPHAREWANSHRPKY</sequence>
<dbReference type="InterPro" id="IPR004046">
    <property type="entry name" value="GST_C"/>
</dbReference>
<dbReference type="SUPFAM" id="SSF52833">
    <property type="entry name" value="Thioredoxin-like"/>
    <property type="match status" value="1"/>
</dbReference>
<feature type="domain" description="GST N-terminal" evidence="1">
    <location>
        <begin position="2"/>
        <end position="80"/>
    </location>
</feature>